<feature type="non-terminal residue" evidence="9">
    <location>
        <position position="1"/>
    </location>
</feature>
<comment type="similarity">
    <text evidence="2">Belongs to the nucleotide-sugar transporter family. SLC35B subfamily.</text>
</comment>
<dbReference type="InterPro" id="IPR013657">
    <property type="entry name" value="SCL35B1-4/HUT1"/>
</dbReference>
<feature type="transmembrane region" description="Helical" evidence="8">
    <location>
        <begin position="35"/>
        <end position="55"/>
    </location>
</feature>
<evidence type="ECO:0000256" key="5">
    <source>
        <dbReference type="ARBA" id="ARBA00022692"/>
    </source>
</evidence>
<evidence type="ECO:0000313" key="10">
    <source>
        <dbReference type="Proteomes" id="UP001328107"/>
    </source>
</evidence>
<evidence type="ECO:0000313" key="9">
    <source>
        <dbReference type="EMBL" id="GMR48045.1"/>
    </source>
</evidence>
<name>A0AAN5I1F1_9BILA</name>
<dbReference type="AlphaFoldDB" id="A0AAN5I1F1"/>
<feature type="transmembrane region" description="Helical" evidence="8">
    <location>
        <begin position="122"/>
        <end position="139"/>
    </location>
</feature>
<sequence length="140" mass="15394">GLSGGMRGRSTRVVHGQHALFVESIAKKEPSAMNLMTFATFGFISLIGLVFTMKFFTVSFKIPFKGILKVVVVFFLVNVINNQALNYHVPVPLHIIFRSGSLLASLVLSVLYEGRSYALRKYLSVLAITLGIIICTLATK</sequence>
<evidence type="ECO:0008006" key="11">
    <source>
        <dbReference type="Google" id="ProtNLM"/>
    </source>
</evidence>
<evidence type="ECO:0000256" key="6">
    <source>
        <dbReference type="ARBA" id="ARBA00022989"/>
    </source>
</evidence>
<comment type="subcellular location">
    <subcellularLocation>
        <location evidence="1">Endomembrane system</location>
        <topology evidence="1">Multi-pass membrane protein</topology>
    </subcellularLocation>
</comment>
<comment type="caution">
    <text evidence="9">The sequence shown here is derived from an EMBL/GenBank/DDBJ whole genome shotgun (WGS) entry which is preliminary data.</text>
</comment>
<keyword evidence="4" id="KW-0762">Sugar transport</keyword>
<keyword evidence="5 8" id="KW-0812">Transmembrane</keyword>
<keyword evidence="7 8" id="KW-0472">Membrane</keyword>
<feature type="transmembrane region" description="Helical" evidence="8">
    <location>
        <begin position="67"/>
        <end position="85"/>
    </location>
</feature>
<reference evidence="10" key="1">
    <citation type="submission" date="2022-10" db="EMBL/GenBank/DDBJ databases">
        <title>Genome assembly of Pristionchus species.</title>
        <authorList>
            <person name="Yoshida K."/>
            <person name="Sommer R.J."/>
        </authorList>
    </citation>
    <scope>NUCLEOTIDE SEQUENCE [LARGE SCALE GENOMIC DNA]</scope>
    <source>
        <strain evidence="10">RS5460</strain>
    </source>
</reference>
<organism evidence="9 10">
    <name type="scientific">Pristionchus mayeri</name>
    <dbReference type="NCBI Taxonomy" id="1317129"/>
    <lineage>
        <taxon>Eukaryota</taxon>
        <taxon>Metazoa</taxon>
        <taxon>Ecdysozoa</taxon>
        <taxon>Nematoda</taxon>
        <taxon>Chromadorea</taxon>
        <taxon>Rhabditida</taxon>
        <taxon>Rhabditina</taxon>
        <taxon>Diplogasteromorpha</taxon>
        <taxon>Diplogasteroidea</taxon>
        <taxon>Neodiplogasteridae</taxon>
        <taxon>Pristionchus</taxon>
    </lineage>
</organism>
<evidence type="ECO:0000256" key="7">
    <source>
        <dbReference type="ARBA" id="ARBA00023136"/>
    </source>
</evidence>
<dbReference type="EMBL" id="BTRK01000004">
    <property type="protein sequence ID" value="GMR48045.1"/>
    <property type="molecule type" value="Genomic_DNA"/>
</dbReference>
<protein>
    <recommendedName>
        <fullName evidence="11">UAA transporter</fullName>
    </recommendedName>
</protein>
<feature type="transmembrane region" description="Helical" evidence="8">
    <location>
        <begin position="91"/>
        <end position="110"/>
    </location>
</feature>
<evidence type="ECO:0000256" key="8">
    <source>
        <dbReference type="SAM" id="Phobius"/>
    </source>
</evidence>
<keyword evidence="10" id="KW-1185">Reference proteome</keyword>
<dbReference type="GO" id="GO:0005462">
    <property type="term" value="F:UDP-N-acetylglucosamine transmembrane transporter activity"/>
    <property type="evidence" value="ECO:0007669"/>
    <property type="project" value="TreeGrafter"/>
</dbReference>
<evidence type="ECO:0000256" key="1">
    <source>
        <dbReference type="ARBA" id="ARBA00004127"/>
    </source>
</evidence>
<dbReference type="Pfam" id="PF08449">
    <property type="entry name" value="UAA"/>
    <property type="match status" value="1"/>
</dbReference>
<evidence type="ECO:0000256" key="2">
    <source>
        <dbReference type="ARBA" id="ARBA00010694"/>
    </source>
</evidence>
<dbReference type="GO" id="GO:0005789">
    <property type="term" value="C:endoplasmic reticulum membrane"/>
    <property type="evidence" value="ECO:0007669"/>
    <property type="project" value="TreeGrafter"/>
</dbReference>
<dbReference type="Proteomes" id="UP001328107">
    <property type="component" value="Unassembled WGS sequence"/>
</dbReference>
<keyword evidence="6 8" id="KW-1133">Transmembrane helix</keyword>
<dbReference type="GO" id="GO:0005464">
    <property type="term" value="F:UDP-xylose transmembrane transporter activity"/>
    <property type="evidence" value="ECO:0007669"/>
    <property type="project" value="TreeGrafter"/>
</dbReference>
<proteinExistence type="inferred from homology"/>
<keyword evidence="3" id="KW-0813">Transport</keyword>
<dbReference type="PANTHER" id="PTHR10778">
    <property type="entry name" value="SOLUTE CARRIER FAMILY 35 MEMBER B"/>
    <property type="match status" value="1"/>
</dbReference>
<accession>A0AAN5I1F1</accession>
<evidence type="ECO:0000256" key="3">
    <source>
        <dbReference type="ARBA" id="ARBA00022448"/>
    </source>
</evidence>
<dbReference type="GO" id="GO:0000139">
    <property type="term" value="C:Golgi membrane"/>
    <property type="evidence" value="ECO:0007669"/>
    <property type="project" value="TreeGrafter"/>
</dbReference>
<gene>
    <name evidence="9" type="ORF">PMAYCL1PPCAC_18240</name>
</gene>
<dbReference type="PANTHER" id="PTHR10778:SF4">
    <property type="entry name" value="NUCLEOTIDE SUGAR TRANSPORTER SLC35B4"/>
    <property type="match status" value="1"/>
</dbReference>
<evidence type="ECO:0000256" key="4">
    <source>
        <dbReference type="ARBA" id="ARBA00022597"/>
    </source>
</evidence>